<evidence type="ECO:0000256" key="4">
    <source>
        <dbReference type="ARBA" id="ARBA00022692"/>
    </source>
</evidence>
<dbReference type="AlphaFoldDB" id="A0A0R1Z2I6"/>
<keyword evidence="5 7" id="KW-1133">Transmembrane helix</keyword>
<dbReference type="InterPro" id="IPR035906">
    <property type="entry name" value="MetI-like_sf"/>
</dbReference>
<dbReference type="Gene3D" id="1.10.3720.10">
    <property type="entry name" value="MetI-like"/>
    <property type="match status" value="1"/>
</dbReference>
<reference evidence="9 10" key="1">
    <citation type="journal article" date="2015" name="Genome Announc.">
        <title>Expanding the biotechnology potential of lactobacilli through comparative genomics of 213 strains and associated genera.</title>
        <authorList>
            <person name="Sun Z."/>
            <person name="Harris H.M."/>
            <person name="McCann A."/>
            <person name="Guo C."/>
            <person name="Argimon S."/>
            <person name="Zhang W."/>
            <person name="Yang X."/>
            <person name="Jeffery I.B."/>
            <person name="Cooney J.C."/>
            <person name="Kagawa T.F."/>
            <person name="Liu W."/>
            <person name="Song Y."/>
            <person name="Salvetti E."/>
            <person name="Wrobel A."/>
            <person name="Rasinkangas P."/>
            <person name="Parkhill J."/>
            <person name="Rea M.C."/>
            <person name="O'Sullivan O."/>
            <person name="Ritari J."/>
            <person name="Douillard F.P."/>
            <person name="Paul Ross R."/>
            <person name="Yang R."/>
            <person name="Briner A.E."/>
            <person name="Felis G.E."/>
            <person name="de Vos W.M."/>
            <person name="Barrangou R."/>
            <person name="Klaenhammer T.R."/>
            <person name="Caufield P.W."/>
            <person name="Cui Y."/>
            <person name="Zhang H."/>
            <person name="O'Toole P.W."/>
        </authorList>
    </citation>
    <scope>NUCLEOTIDE SEQUENCE [LARGE SCALE GENOMIC DNA]</scope>
    <source>
        <strain evidence="9 10">DSM 5707</strain>
    </source>
</reference>
<dbReference type="PROSITE" id="PS50928">
    <property type="entry name" value="ABC_TM1"/>
    <property type="match status" value="1"/>
</dbReference>
<feature type="transmembrane region" description="Helical" evidence="7">
    <location>
        <begin position="100"/>
        <end position="122"/>
    </location>
</feature>
<dbReference type="EMBL" id="AZGK01000010">
    <property type="protein sequence ID" value="KRM46123.1"/>
    <property type="molecule type" value="Genomic_DNA"/>
</dbReference>
<dbReference type="InterPro" id="IPR051393">
    <property type="entry name" value="ABC_transporter_permease"/>
</dbReference>
<evidence type="ECO:0000259" key="8">
    <source>
        <dbReference type="PROSITE" id="PS50928"/>
    </source>
</evidence>
<evidence type="ECO:0000256" key="5">
    <source>
        <dbReference type="ARBA" id="ARBA00022989"/>
    </source>
</evidence>
<dbReference type="PANTHER" id="PTHR30193:SF37">
    <property type="entry name" value="INNER MEMBRANE ABC TRANSPORTER PERMEASE PROTEIN YCJO"/>
    <property type="match status" value="1"/>
</dbReference>
<dbReference type="CDD" id="cd06261">
    <property type="entry name" value="TM_PBP2"/>
    <property type="match status" value="1"/>
</dbReference>
<keyword evidence="4 7" id="KW-0812">Transmembrane</keyword>
<feature type="transmembrane region" description="Helical" evidence="7">
    <location>
        <begin position="134"/>
        <end position="157"/>
    </location>
</feature>
<dbReference type="SUPFAM" id="SSF161098">
    <property type="entry name" value="MetI-like"/>
    <property type="match status" value="1"/>
</dbReference>
<evidence type="ECO:0000256" key="1">
    <source>
        <dbReference type="ARBA" id="ARBA00004651"/>
    </source>
</evidence>
<sequence>MYMLKSPAQSTPTTPLSVEKTKNKLKAQEAHFSLNAKDKYFAWIFLGPSLLILGVFIFYPMFRTLYLSLFLTNTVGKATVFVGLSNYINLLTSADYISSVGVTLFYVFAVTIITIALGLLLANLASKRLPGIGIFRTLFSATMGVSVSVAAIFWLFIFNPSTGFLSLISTWMHLPQIPWLTNPTAAMWAVIITTVWMNLGFTFLILLGAMSSVPTTLYEAANIEGASSRFQFFHITVPSISPTLFFVSIITLIESFKSFGLIDLMTKGGPTNATNMLVYRIYKDAFYSGNYAQASAESIILTIIIAAFTYLQFKVLEKRVNY</sequence>
<keyword evidence="2 7" id="KW-0813">Transport</keyword>
<accession>A0A0R1Z2I6</accession>
<keyword evidence="3" id="KW-1003">Cell membrane</keyword>
<organism evidence="9 10">
    <name type="scientific">Lentilactobacillus parabuchneri DSM 5707 = NBRC 107865</name>
    <dbReference type="NCBI Taxonomy" id="1423784"/>
    <lineage>
        <taxon>Bacteria</taxon>
        <taxon>Bacillati</taxon>
        <taxon>Bacillota</taxon>
        <taxon>Bacilli</taxon>
        <taxon>Lactobacillales</taxon>
        <taxon>Lactobacillaceae</taxon>
        <taxon>Lentilactobacillus</taxon>
    </lineage>
</organism>
<comment type="similarity">
    <text evidence="7">Belongs to the binding-protein-dependent transport system permease family.</text>
</comment>
<dbReference type="Pfam" id="PF00528">
    <property type="entry name" value="BPD_transp_1"/>
    <property type="match status" value="1"/>
</dbReference>
<dbReference type="InterPro" id="IPR000515">
    <property type="entry name" value="MetI-like"/>
</dbReference>
<dbReference type="GO" id="GO:0005886">
    <property type="term" value="C:plasma membrane"/>
    <property type="evidence" value="ECO:0007669"/>
    <property type="project" value="UniProtKB-SubCell"/>
</dbReference>
<proteinExistence type="inferred from homology"/>
<name>A0A0R1Z2I6_9LACO</name>
<comment type="caution">
    <text evidence="9">The sequence shown here is derived from an EMBL/GenBank/DDBJ whole genome shotgun (WGS) entry which is preliminary data.</text>
</comment>
<feature type="transmembrane region" description="Helical" evidence="7">
    <location>
        <begin position="185"/>
        <end position="209"/>
    </location>
</feature>
<dbReference type="GO" id="GO:0055085">
    <property type="term" value="P:transmembrane transport"/>
    <property type="evidence" value="ECO:0007669"/>
    <property type="project" value="InterPro"/>
</dbReference>
<feature type="domain" description="ABC transmembrane type-1" evidence="8">
    <location>
        <begin position="100"/>
        <end position="312"/>
    </location>
</feature>
<gene>
    <name evidence="9" type="ORF">FC51_GL000572</name>
</gene>
<feature type="transmembrane region" description="Helical" evidence="7">
    <location>
        <begin position="291"/>
        <end position="311"/>
    </location>
</feature>
<evidence type="ECO:0000256" key="3">
    <source>
        <dbReference type="ARBA" id="ARBA00022475"/>
    </source>
</evidence>
<dbReference type="PANTHER" id="PTHR30193">
    <property type="entry name" value="ABC TRANSPORTER PERMEASE PROTEIN"/>
    <property type="match status" value="1"/>
</dbReference>
<dbReference type="PATRIC" id="fig|1423784.4.peg.566"/>
<evidence type="ECO:0000256" key="2">
    <source>
        <dbReference type="ARBA" id="ARBA00022448"/>
    </source>
</evidence>
<evidence type="ECO:0000256" key="6">
    <source>
        <dbReference type="ARBA" id="ARBA00023136"/>
    </source>
</evidence>
<feature type="transmembrane region" description="Helical" evidence="7">
    <location>
        <begin position="66"/>
        <end position="88"/>
    </location>
</feature>
<keyword evidence="6 7" id="KW-0472">Membrane</keyword>
<evidence type="ECO:0000256" key="7">
    <source>
        <dbReference type="RuleBase" id="RU363032"/>
    </source>
</evidence>
<evidence type="ECO:0000313" key="10">
    <source>
        <dbReference type="Proteomes" id="UP000051957"/>
    </source>
</evidence>
<feature type="transmembrane region" description="Helical" evidence="7">
    <location>
        <begin position="230"/>
        <end position="253"/>
    </location>
</feature>
<feature type="transmembrane region" description="Helical" evidence="7">
    <location>
        <begin position="40"/>
        <end position="59"/>
    </location>
</feature>
<comment type="subcellular location">
    <subcellularLocation>
        <location evidence="1 7">Cell membrane</location>
        <topology evidence="1 7">Multi-pass membrane protein</topology>
    </subcellularLocation>
</comment>
<protein>
    <submittedName>
        <fullName evidence="9">ABC transporter</fullName>
    </submittedName>
</protein>
<evidence type="ECO:0000313" key="9">
    <source>
        <dbReference type="EMBL" id="KRM46123.1"/>
    </source>
</evidence>
<dbReference type="Proteomes" id="UP000051957">
    <property type="component" value="Unassembled WGS sequence"/>
</dbReference>